<name>M7SB27_EUTLA</name>
<dbReference type="eggNOG" id="ENOG502S7M4">
    <property type="taxonomic scope" value="Eukaryota"/>
</dbReference>
<dbReference type="OrthoDB" id="2364174at2759"/>
<dbReference type="EMBL" id="KB707234">
    <property type="protein sequence ID" value="EMR63389.1"/>
    <property type="molecule type" value="Genomic_DNA"/>
</dbReference>
<proteinExistence type="predicted"/>
<evidence type="ECO:0000313" key="2">
    <source>
        <dbReference type="Proteomes" id="UP000012174"/>
    </source>
</evidence>
<evidence type="ECO:0000313" key="1">
    <source>
        <dbReference type="EMBL" id="EMR63389.1"/>
    </source>
</evidence>
<dbReference type="Proteomes" id="UP000012174">
    <property type="component" value="Unassembled WGS sequence"/>
</dbReference>
<organism evidence="1 2">
    <name type="scientific">Eutypa lata (strain UCR-EL1)</name>
    <name type="common">Grapevine dieback disease fungus</name>
    <name type="synonym">Eutypa armeniacae</name>
    <dbReference type="NCBI Taxonomy" id="1287681"/>
    <lineage>
        <taxon>Eukaryota</taxon>
        <taxon>Fungi</taxon>
        <taxon>Dikarya</taxon>
        <taxon>Ascomycota</taxon>
        <taxon>Pezizomycotina</taxon>
        <taxon>Sordariomycetes</taxon>
        <taxon>Xylariomycetidae</taxon>
        <taxon>Xylariales</taxon>
        <taxon>Diatrypaceae</taxon>
        <taxon>Eutypa</taxon>
    </lineage>
</organism>
<dbReference type="HOGENOM" id="CLU_061413_0_0_1"/>
<dbReference type="AlphaFoldDB" id="M7SB27"/>
<gene>
    <name evidence="1" type="ORF">UCREL1_9655</name>
</gene>
<reference evidence="2" key="1">
    <citation type="journal article" date="2013" name="Genome Announc.">
        <title>Draft genome sequence of the grapevine dieback fungus Eutypa lata UCR-EL1.</title>
        <authorList>
            <person name="Blanco-Ulate B."/>
            <person name="Rolshausen P.E."/>
            <person name="Cantu D."/>
        </authorList>
    </citation>
    <scope>NUCLEOTIDE SEQUENCE [LARGE SCALE GENOMIC DNA]</scope>
    <source>
        <strain evidence="2">UCR-EL1</strain>
    </source>
</reference>
<keyword evidence="2" id="KW-1185">Reference proteome</keyword>
<sequence>MSKLPPVEKLPLALRKNLRDDWENKKAGIEKQLSDVLTVPWTIDVNPNQIYAYAKDGYAKESLGSCLASYFEGTIYRLKEFVDSYGENGLNELNTISYAHTMTIDLDETKQFTYCGADIHEGKLRILFAEGNLGTNIDSALEKPVLLKALNNAPAPEGSVVPLSFAARLDVSREYDPKAEEIQKQIAEILARPDIKLSPNFEDTYDKLSEESKSKDTGLRSDWQDVLGSFTRQYFEGLATQLKYQKFGQDDMLQEGFNEVVTKGEIAFRVVDKLEKGSYSEAVFEDGVLYLQCTPKTWGTNIDDTAENLVDKL</sequence>
<dbReference type="OMA" id="RDSWENT"/>
<protein>
    <submittedName>
        <fullName evidence="1">Uncharacterized protein</fullName>
    </submittedName>
</protein>
<dbReference type="KEGG" id="ela:UCREL1_9655"/>
<accession>M7SB27</accession>